<dbReference type="InterPro" id="IPR009057">
    <property type="entry name" value="Homeodomain-like_sf"/>
</dbReference>
<feature type="compositionally biased region" description="Basic and acidic residues" evidence="1">
    <location>
        <begin position="346"/>
        <end position="360"/>
    </location>
</feature>
<evidence type="ECO:0000256" key="1">
    <source>
        <dbReference type="SAM" id="MobiDB-lite"/>
    </source>
</evidence>
<dbReference type="PROSITE" id="PS51294">
    <property type="entry name" value="HTH_MYB"/>
    <property type="match status" value="1"/>
</dbReference>
<dbReference type="PROSITE" id="PS50090">
    <property type="entry name" value="MYB_LIKE"/>
    <property type="match status" value="1"/>
</dbReference>
<feature type="domain" description="Myb-like" evidence="2">
    <location>
        <begin position="359"/>
        <end position="408"/>
    </location>
</feature>
<feature type="region of interest" description="Disordered" evidence="1">
    <location>
        <begin position="90"/>
        <end position="307"/>
    </location>
</feature>
<dbReference type="InterPro" id="IPR017930">
    <property type="entry name" value="Myb_dom"/>
</dbReference>
<sequence length="427" mass="47665">MDRSQEQKKETHSPVAVYPNPLRATEVEACLFESDREQDGTRNQEWPHGSPDAPIVIEAETRTKNVSTAQGDLAFPSEDADTTCAMSVVHSVKPDQRKGETGARNNGQRQSPFTGPHRRSETEPMETMVAVVVPAISRCQQDPVIPKGNESERHVPLTRQRKARQKSMRQVLTSQHRRTPGSPARPASDNGAESDVRRTSDLSDDSDEDYTASSDDGDSVKTPAKRRKLSSRSAVTTSRRAPSRSRPRVARAVGDHRQTERKPRSVPSVAAAERSVGSTRAGQKRCKRSSPVVPAGGAEQTLSPRLLSPEDISTLVSAFAQKLLDLRRDSSTDAMRGTDEEVAVVHADESASEDERIGERGRKRPRWTREDDRRLKDLKTRGWRWWEIEQQFPGRTKSALQQRWSTFPAREASPVTDVQKQECKPIN</sequence>
<feature type="region of interest" description="Disordered" evidence="1">
    <location>
        <begin position="333"/>
        <end position="371"/>
    </location>
</feature>
<reference evidence="4" key="1">
    <citation type="submission" date="2021-01" db="EMBL/GenBank/DDBJ databases">
        <title>Chromosome-level genome assembly of a human fungal pathogen reveals clustering of transcriptionally co-regulated genes.</title>
        <authorList>
            <person name="Voorhies M."/>
            <person name="Cohen S."/>
            <person name="Shea T.P."/>
            <person name="Petrus S."/>
            <person name="Munoz J.F."/>
            <person name="Poplawski S."/>
            <person name="Goldman W.E."/>
            <person name="Michael T."/>
            <person name="Cuomo C.A."/>
            <person name="Sil A."/>
            <person name="Beyhan S."/>
        </authorList>
    </citation>
    <scope>NUCLEOTIDE SEQUENCE</scope>
    <source>
        <strain evidence="4">WU24</strain>
    </source>
</reference>
<feature type="domain" description="HTH myb-type" evidence="3">
    <location>
        <begin position="359"/>
        <end position="412"/>
    </location>
</feature>
<gene>
    <name evidence="4" type="ORF">I7I51_02198</name>
</gene>
<evidence type="ECO:0000313" key="5">
    <source>
        <dbReference type="Proteomes" id="UP000663671"/>
    </source>
</evidence>
<feature type="region of interest" description="Disordered" evidence="1">
    <location>
        <begin position="33"/>
        <end position="53"/>
    </location>
</feature>
<feature type="compositionally biased region" description="Basic and acidic residues" evidence="1">
    <location>
        <begin position="33"/>
        <end position="42"/>
    </location>
</feature>
<evidence type="ECO:0000313" key="4">
    <source>
        <dbReference type="EMBL" id="QSS62461.1"/>
    </source>
</evidence>
<feature type="compositionally biased region" description="Polar residues" evidence="1">
    <location>
        <begin position="103"/>
        <end position="113"/>
    </location>
</feature>
<dbReference type="AlphaFoldDB" id="A0A8A1M911"/>
<feature type="compositionally biased region" description="Basic and acidic residues" evidence="1">
    <location>
        <begin position="253"/>
        <end position="263"/>
    </location>
</feature>
<dbReference type="VEuPathDB" id="FungiDB:I7I51_02198"/>
<evidence type="ECO:0000259" key="2">
    <source>
        <dbReference type="PROSITE" id="PS50090"/>
    </source>
</evidence>
<dbReference type="OrthoDB" id="4188860at2759"/>
<protein>
    <recommendedName>
        <fullName evidence="6">Myb-like domain-containing protein</fullName>
    </recommendedName>
</protein>
<feature type="compositionally biased region" description="Basic and acidic residues" evidence="1">
    <location>
        <begin position="1"/>
        <end position="12"/>
    </location>
</feature>
<feature type="compositionally biased region" description="Low complexity" evidence="1">
    <location>
        <begin position="231"/>
        <end position="240"/>
    </location>
</feature>
<evidence type="ECO:0000259" key="3">
    <source>
        <dbReference type="PROSITE" id="PS51294"/>
    </source>
</evidence>
<dbReference type="SUPFAM" id="SSF46689">
    <property type="entry name" value="Homeodomain-like"/>
    <property type="match status" value="1"/>
</dbReference>
<feature type="region of interest" description="Disordered" evidence="1">
    <location>
        <begin position="407"/>
        <end position="427"/>
    </location>
</feature>
<dbReference type="Gene3D" id="1.10.10.60">
    <property type="entry name" value="Homeodomain-like"/>
    <property type="match status" value="1"/>
</dbReference>
<dbReference type="EMBL" id="CP069112">
    <property type="protein sequence ID" value="QSS62461.1"/>
    <property type="molecule type" value="Genomic_DNA"/>
</dbReference>
<feature type="region of interest" description="Disordered" evidence="1">
    <location>
        <begin position="1"/>
        <end position="21"/>
    </location>
</feature>
<accession>A0A8A1M911</accession>
<proteinExistence type="predicted"/>
<dbReference type="Proteomes" id="UP000663671">
    <property type="component" value="Chromosome 7"/>
</dbReference>
<organism evidence="4 5">
    <name type="scientific">Ajellomyces capsulatus</name>
    <name type="common">Darling's disease fungus</name>
    <name type="synonym">Histoplasma capsulatum</name>
    <dbReference type="NCBI Taxonomy" id="5037"/>
    <lineage>
        <taxon>Eukaryota</taxon>
        <taxon>Fungi</taxon>
        <taxon>Dikarya</taxon>
        <taxon>Ascomycota</taxon>
        <taxon>Pezizomycotina</taxon>
        <taxon>Eurotiomycetes</taxon>
        <taxon>Eurotiomycetidae</taxon>
        <taxon>Onygenales</taxon>
        <taxon>Ajellomycetaceae</taxon>
        <taxon>Histoplasma</taxon>
    </lineage>
</organism>
<dbReference type="InterPro" id="IPR001005">
    <property type="entry name" value="SANT/Myb"/>
</dbReference>
<name>A0A8A1M911_AJECA</name>
<dbReference type="CDD" id="cd00167">
    <property type="entry name" value="SANT"/>
    <property type="match status" value="1"/>
</dbReference>
<feature type="compositionally biased region" description="Basic and acidic residues" evidence="1">
    <location>
        <begin position="92"/>
        <end position="101"/>
    </location>
</feature>
<evidence type="ECO:0008006" key="6">
    <source>
        <dbReference type="Google" id="ProtNLM"/>
    </source>
</evidence>